<accession>A0AAN8MLP5</accession>
<proteinExistence type="predicted"/>
<dbReference type="SUPFAM" id="SSF53098">
    <property type="entry name" value="Ribonuclease H-like"/>
    <property type="match status" value="1"/>
</dbReference>
<evidence type="ECO:0000256" key="4">
    <source>
        <dbReference type="PROSITE-ProRule" id="PRU00027"/>
    </source>
</evidence>
<keyword evidence="3" id="KW-0862">Zinc</keyword>
<name>A0AAN8MLP5_9TELE</name>
<comment type="caution">
    <text evidence="7">The sequence shown here is derived from an EMBL/GenBank/DDBJ whole genome shotgun (WGS) entry which is preliminary data.</text>
</comment>
<keyword evidence="8" id="KW-1185">Reference proteome</keyword>
<reference evidence="7 8" key="1">
    <citation type="submission" date="2021-04" db="EMBL/GenBank/DDBJ databases">
        <authorList>
            <person name="De Guttry C."/>
            <person name="Zahm M."/>
            <person name="Klopp C."/>
            <person name="Cabau C."/>
            <person name="Louis A."/>
            <person name="Berthelot C."/>
            <person name="Parey E."/>
            <person name="Roest Crollius H."/>
            <person name="Montfort J."/>
            <person name="Robinson-Rechavi M."/>
            <person name="Bucao C."/>
            <person name="Bouchez O."/>
            <person name="Gislard M."/>
            <person name="Lluch J."/>
            <person name="Milhes M."/>
            <person name="Lampietro C."/>
            <person name="Lopez Roques C."/>
            <person name="Donnadieu C."/>
            <person name="Braasch I."/>
            <person name="Desvignes T."/>
            <person name="Postlethwait J."/>
            <person name="Bobe J."/>
            <person name="Wedekind C."/>
            <person name="Guiguen Y."/>
        </authorList>
    </citation>
    <scope>NUCLEOTIDE SEQUENCE [LARGE SCALE GENOMIC DNA]</scope>
    <source>
        <strain evidence="7">Cs_M1</strain>
        <tissue evidence="7">Blood</tissue>
    </source>
</reference>
<feature type="domain" description="BED-type" evidence="6">
    <location>
        <begin position="14"/>
        <end position="76"/>
    </location>
</feature>
<dbReference type="EMBL" id="JAGTTL010000002">
    <property type="protein sequence ID" value="KAK6327932.1"/>
    <property type="molecule type" value="Genomic_DNA"/>
</dbReference>
<evidence type="ECO:0000256" key="1">
    <source>
        <dbReference type="ARBA" id="ARBA00022723"/>
    </source>
</evidence>
<dbReference type="PANTHER" id="PTHR47501:SF7">
    <property type="entry name" value="TRANSPOSASE"/>
    <property type="match status" value="1"/>
</dbReference>
<dbReference type="PROSITE" id="PS50808">
    <property type="entry name" value="ZF_BED"/>
    <property type="match status" value="1"/>
</dbReference>
<evidence type="ECO:0000259" key="6">
    <source>
        <dbReference type="PROSITE" id="PS50808"/>
    </source>
</evidence>
<protein>
    <recommendedName>
        <fullName evidence="6">BED-type domain-containing protein</fullName>
    </recommendedName>
</protein>
<evidence type="ECO:0000256" key="5">
    <source>
        <dbReference type="SAM" id="MobiDB-lite"/>
    </source>
</evidence>
<dbReference type="AlphaFoldDB" id="A0AAN8MLP5"/>
<dbReference type="GO" id="GO:0008270">
    <property type="term" value="F:zinc ion binding"/>
    <property type="evidence" value="ECO:0007669"/>
    <property type="project" value="UniProtKB-KW"/>
</dbReference>
<dbReference type="GO" id="GO:0003677">
    <property type="term" value="F:DNA binding"/>
    <property type="evidence" value="ECO:0007669"/>
    <property type="project" value="InterPro"/>
</dbReference>
<dbReference type="PANTHER" id="PTHR47501">
    <property type="entry name" value="TRANSPOSASE-RELATED"/>
    <property type="match status" value="1"/>
</dbReference>
<keyword evidence="1" id="KW-0479">Metal-binding</keyword>
<evidence type="ECO:0000313" key="7">
    <source>
        <dbReference type="EMBL" id="KAK6327932.1"/>
    </source>
</evidence>
<organism evidence="7 8">
    <name type="scientific">Coregonus suidteri</name>
    <dbReference type="NCBI Taxonomy" id="861788"/>
    <lineage>
        <taxon>Eukaryota</taxon>
        <taxon>Metazoa</taxon>
        <taxon>Chordata</taxon>
        <taxon>Craniata</taxon>
        <taxon>Vertebrata</taxon>
        <taxon>Euteleostomi</taxon>
        <taxon>Actinopterygii</taxon>
        <taxon>Neopterygii</taxon>
        <taxon>Teleostei</taxon>
        <taxon>Protacanthopterygii</taxon>
        <taxon>Salmoniformes</taxon>
        <taxon>Salmonidae</taxon>
        <taxon>Coregoninae</taxon>
        <taxon>Coregonus</taxon>
    </lineage>
</organism>
<dbReference type="Proteomes" id="UP001356427">
    <property type="component" value="Unassembled WGS sequence"/>
</dbReference>
<sequence>MSELAVGNADTDEEEHPPPWPHIESMFTLVKVRKNSYIMRCLLCLPKQTDISAFKNSTSNLRKHVTRIHPNKLAKYTDLLENHRKRKSSSSSDTLVKNAKITAFAAPGREKEEEAINVQEESDSTLDDATEDQSESEVEYQDVSAILDDNTGLEYQLPRHQKCACHLLNLKSTVDATAAGGAANETYKRLSRSAFAKCHALWNKTSRSTMAHETVERECKLQFLRPNQTRWSSLFLAVERIVRIHREQGEQAIRNVCTALKIKMFNPAENGFLVEYAAVMKPVAMALNILQGESSVHMGLLLPTLYQLRGQAEEVGVNLQNVYTSCSRPAARDPEMFWRRHERA</sequence>
<gene>
    <name evidence="7" type="ORF">J4Q44_G00035780</name>
</gene>
<evidence type="ECO:0000256" key="3">
    <source>
        <dbReference type="ARBA" id="ARBA00022833"/>
    </source>
</evidence>
<dbReference type="InterPro" id="IPR012337">
    <property type="entry name" value="RNaseH-like_sf"/>
</dbReference>
<evidence type="ECO:0000256" key="2">
    <source>
        <dbReference type="ARBA" id="ARBA00022771"/>
    </source>
</evidence>
<dbReference type="InterPro" id="IPR003656">
    <property type="entry name" value="Znf_BED"/>
</dbReference>
<feature type="compositionally biased region" description="Acidic residues" evidence="5">
    <location>
        <begin position="120"/>
        <end position="140"/>
    </location>
</feature>
<keyword evidence="2 4" id="KW-0863">Zinc-finger</keyword>
<feature type="region of interest" description="Disordered" evidence="5">
    <location>
        <begin position="106"/>
        <end position="140"/>
    </location>
</feature>
<evidence type="ECO:0000313" key="8">
    <source>
        <dbReference type="Proteomes" id="UP001356427"/>
    </source>
</evidence>
<feature type="region of interest" description="Disordered" evidence="5">
    <location>
        <begin position="1"/>
        <end position="20"/>
    </location>
</feature>